<keyword evidence="1" id="KW-0732">Signal</keyword>
<protein>
    <submittedName>
        <fullName evidence="3">S-layer domain protein</fullName>
    </submittedName>
</protein>
<dbReference type="InterPro" id="IPR001119">
    <property type="entry name" value="SLH_dom"/>
</dbReference>
<evidence type="ECO:0000259" key="2">
    <source>
        <dbReference type="PROSITE" id="PS51272"/>
    </source>
</evidence>
<dbReference type="PANTHER" id="PTHR43308">
    <property type="entry name" value="OUTER MEMBRANE PROTEIN ALPHA-RELATED"/>
    <property type="match status" value="1"/>
</dbReference>
<evidence type="ECO:0000256" key="1">
    <source>
        <dbReference type="ARBA" id="ARBA00022729"/>
    </source>
</evidence>
<dbReference type="EMBL" id="FMIK01000018">
    <property type="protein sequence ID" value="SCL86545.1"/>
    <property type="molecule type" value="Genomic_DNA"/>
</dbReference>
<name>A0AAX2CDL4_9BACI</name>
<dbReference type="AlphaFoldDB" id="A0AAX2CDL4"/>
<dbReference type="InterPro" id="IPR051465">
    <property type="entry name" value="Cell_Envelope_Struct_Comp"/>
</dbReference>
<dbReference type="GeneID" id="33896217"/>
<feature type="domain" description="SLH" evidence="2">
    <location>
        <begin position="96"/>
        <end position="154"/>
    </location>
</feature>
<organism evidence="3 4">
    <name type="scientific">Bacillus cytotoxicus</name>
    <dbReference type="NCBI Taxonomy" id="580165"/>
    <lineage>
        <taxon>Bacteria</taxon>
        <taxon>Bacillati</taxon>
        <taxon>Bacillota</taxon>
        <taxon>Bacilli</taxon>
        <taxon>Bacillales</taxon>
        <taxon>Bacillaceae</taxon>
        <taxon>Bacillus</taxon>
        <taxon>Bacillus cereus group</taxon>
    </lineage>
</organism>
<evidence type="ECO:0000313" key="4">
    <source>
        <dbReference type="Proteomes" id="UP000242164"/>
    </source>
</evidence>
<comment type="caution">
    <text evidence="3">The sequence shown here is derived from an EMBL/GenBank/DDBJ whole genome shotgun (WGS) entry which is preliminary data.</text>
</comment>
<gene>
    <name evidence="3" type="ORF">BCB44BAC_00960</name>
</gene>
<reference evidence="3 4" key="1">
    <citation type="submission" date="2016-08" db="EMBL/GenBank/DDBJ databases">
        <authorList>
            <person name="Loux V."/>
            <person name="Rue O."/>
        </authorList>
    </citation>
    <scope>NUCLEOTIDE SEQUENCE [LARGE SCALE GENOMIC DNA]</scope>
    <source>
        <strain evidence="3 4">AFSSA_08CEB44bac</strain>
    </source>
</reference>
<feature type="domain" description="SLH" evidence="2">
    <location>
        <begin position="155"/>
        <end position="214"/>
    </location>
</feature>
<sequence length="214" mass="23474">MNKKFLKVVASLTIMGGALFSTESLNVKAESKPVVFHDVPQDHWAFEAISDLGNAGIIAGYGHGIFGLGDDVTREQVAALIYRSMEGIEEKEEYENPYGDLDEHGSTLFLEEILALTEMGIFQGDEQGNFRPKDTLTRAEMAQVIATAFDLEVKAPHSFNDVPANSWAKDAISAVQSNQIAAGIGQGKFAPEMKVTREQYAQFLYNALTNEHAE</sequence>
<dbReference type="RefSeq" id="WP_011983941.1">
    <property type="nucleotide sequence ID" value="NZ_CP024101.1"/>
</dbReference>
<dbReference type="Pfam" id="PF00395">
    <property type="entry name" value="SLH"/>
    <property type="match status" value="3"/>
</dbReference>
<evidence type="ECO:0000313" key="3">
    <source>
        <dbReference type="EMBL" id="SCL86545.1"/>
    </source>
</evidence>
<accession>A0AAX2CDL4</accession>
<dbReference type="PANTHER" id="PTHR43308:SF1">
    <property type="entry name" value="OUTER MEMBRANE PROTEIN ALPHA"/>
    <property type="match status" value="1"/>
</dbReference>
<proteinExistence type="predicted"/>
<dbReference type="PROSITE" id="PS51272">
    <property type="entry name" value="SLH"/>
    <property type="match status" value="3"/>
</dbReference>
<dbReference type="Proteomes" id="UP000242164">
    <property type="component" value="Unassembled WGS sequence"/>
</dbReference>
<feature type="domain" description="SLH" evidence="2">
    <location>
        <begin position="32"/>
        <end position="95"/>
    </location>
</feature>